<dbReference type="AlphaFoldDB" id="A0A8J6BL31"/>
<evidence type="ECO:0000259" key="11">
    <source>
        <dbReference type="PROSITE" id="PS50102"/>
    </source>
</evidence>
<feature type="domain" description="RRM" evidence="11">
    <location>
        <begin position="315"/>
        <end position="398"/>
    </location>
</feature>
<dbReference type="FunFam" id="3.30.70.330:FF:000225">
    <property type="entry name" value="U2 snRNP auxiliary factor large subunit"/>
    <property type="match status" value="1"/>
</dbReference>
<reference evidence="12" key="2">
    <citation type="submission" date="2021-02" db="EMBL/GenBank/DDBJ databases">
        <authorList>
            <person name="Kimball J.A."/>
            <person name="Haas M.W."/>
            <person name="Macchietto M."/>
            <person name="Kono T."/>
            <person name="Duquette J."/>
            <person name="Shao M."/>
        </authorList>
    </citation>
    <scope>NUCLEOTIDE SEQUENCE</scope>
    <source>
        <tissue evidence="12">Fresh leaf tissue</tissue>
    </source>
</reference>
<dbReference type="Pfam" id="PF00076">
    <property type="entry name" value="RRM_1"/>
    <property type="match status" value="1"/>
</dbReference>
<evidence type="ECO:0000256" key="4">
    <source>
        <dbReference type="ARBA" id="ARBA00022737"/>
    </source>
</evidence>
<accession>A0A8J6BL31</accession>
<evidence type="ECO:0000256" key="7">
    <source>
        <dbReference type="ARBA" id="ARBA00023242"/>
    </source>
</evidence>
<dbReference type="EMBL" id="JAAALK010000081">
    <property type="protein sequence ID" value="KAG8090072.1"/>
    <property type="molecule type" value="Genomic_DNA"/>
</dbReference>
<feature type="compositionally biased region" description="Basic and acidic residues" evidence="10">
    <location>
        <begin position="176"/>
        <end position="201"/>
    </location>
</feature>
<dbReference type="OrthoDB" id="10266058at2759"/>
<name>A0A8J6BL31_ZIZPA</name>
<dbReference type="InterPro" id="IPR006529">
    <property type="entry name" value="U2AF_lg"/>
</dbReference>
<dbReference type="GO" id="GO:0005634">
    <property type="term" value="C:nucleus"/>
    <property type="evidence" value="ECO:0007669"/>
    <property type="project" value="UniProtKB-SubCell"/>
</dbReference>
<feature type="compositionally biased region" description="Polar residues" evidence="10">
    <location>
        <begin position="55"/>
        <end position="69"/>
    </location>
</feature>
<evidence type="ECO:0000256" key="5">
    <source>
        <dbReference type="ARBA" id="ARBA00022884"/>
    </source>
</evidence>
<dbReference type="GO" id="GO:0003723">
    <property type="term" value="F:RNA binding"/>
    <property type="evidence" value="ECO:0007669"/>
    <property type="project" value="UniProtKB-UniRule"/>
</dbReference>
<keyword evidence="13" id="KW-1185">Reference proteome</keyword>
<keyword evidence="3" id="KW-0507">mRNA processing</keyword>
<evidence type="ECO:0000256" key="3">
    <source>
        <dbReference type="ARBA" id="ARBA00022664"/>
    </source>
</evidence>
<dbReference type="NCBIfam" id="TIGR01642">
    <property type="entry name" value="U2AF_lg"/>
    <property type="match status" value="1"/>
</dbReference>
<feature type="region of interest" description="Disordered" evidence="10">
    <location>
        <begin position="49"/>
        <end position="267"/>
    </location>
</feature>
<dbReference type="GO" id="GO:0006397">
    <property type="term" value="P:mRNA processing"/>
    <property type="evidence" value="ECO:0007669"/>
    <property type="project" value="UniProtKB-KW"/>
</dbReference>
<feature type="compositionally biased region" description="Basic residues" evidence="10">
    <location>
        <begin position="238"/>
        <end position="249"/>
    </location>
</feature>
<reference evidence="12" key="1">
    <citation type="journal article" date="2021" name="bioRxiv">
        <title>Whole Genome Assembly and Annotation of Northern Wild Rice, Zizania palustris L., Supports a Whole Genome Duplication in the Zizania Genus.</title>
        <authorList>
            <person name="Haas M."/>
            <person name="Kono T."/>
            <person name="Macchietto M."/>
            <person name="Millas R."/>
            <person name="McGilp L."/>
            <person name="Shao M."/>
            <person name="Duquette J."/>
            <person name="Hirsch C.N."/>
            <person name="Kimball J."/>
        </authorList>
    </citation>
    <scope>NUCLEOTIDE SEQUENCE</scope>
    <source>
        <tissue evidence="12">Fresh leaf tissue</tissue>
    </source>
</reference>
<dbReference type="GO" id="GO:0008380">
    <property type="term" value="P:RNA splicing"/>
    <property type="evidence" value="ECO:0007669"/>
    <property type="project" value="UniProtKB-KW"/>
</dbReference>
<dbReference type="CDD" id="cd12231">
    <property type="entry name" value="RRM2_U2AF65"/>
    <property type="match status" value="1"/>
</dbReference>
<dbReference type="PANTHER" id="PTHR23139">
    <property type="entry name" value="RNA-BINDING PROTEIN"/>
    <property type="match status" value="1"/>
</dbReference>
<dbReference type="PROSITE" id="PS50102">
    <property type="entry name" value="RRM"/>
    <property type="match status" value="2"/>
</dbReference>
<evidence type="ECO:0000256" key="9">
    <source>
        <dbReference type="PROSITE-ProRule" id="PRU00176"/>
    </source>
</evidence>
<evidence type="ECO:0000256" key="8">
    <source>
        <dbReference type="ARBA" id="ARBA00056281"/>
    </source>
</evidence>
<dbReference type="CDD" id="cd12232">
    <property type="entry name" value="RRM3_U2AF65"/>
    <property type="match status" value="1"/>
</dbReference>
<evidence type="ECO:0000256" key="1">
    <source>
        <dbReference type="ARBA" id="ARBA00004123"/>
    </source>
</evidence>
<keyword evidence="7" id="KW-0539">Nucleus</keyword>
<dbReference type="FunFam" id="3.30.70.330:FF:000057">
    <property type="entry name" value="U2 snRNP auxiliary factor large subunit"/>
    <property type="match status" value="1"/>
</dbReference>
<dbReference type="CDD" id="cd12230">
    <property type="entry name" value="RRM1_U2AF65"/>
    <property type="match status" value="1"/>
</dbReference>
<evidence type="ECO:0000256" key="6">
    <source>
        <dbReference type="ARBA" id="ARBA00023187"/>
    </source>
</evidence>
<gene>
    <name evidence="12" type="ORF">GUJ93_ZPchr0011g27039</name>
</gene>
<organism evidence="12 13">
    <name type="scientific">Zizania palustris</name>
    <name type="common">Northern wild rice</name>
    <dbReference type="NCBI Taxonomy" id="103762"/>
    <lineage>
        <taxon>Eukaryota</taxon>
        <taxon>Viridiplantae</taxon>
        <taxon>Streptophyta</taxon>
        <taxon>Embryophyta</taxon>
        <taxon>Tracheophyta</taxon>
        <taxon>Spermatophyta</taxon>
        <taxon>Magnoliopsida</taxon>
        <taxon>Liliopsida</taxon>
        <taxon>Poales</taxon>
        <taxon>Poaceae</taxon>
        <taxon>BOP clade</taxon>
        <taxon>Oryzoideae</taxon>
        <taxon>Oryzeae</taxon>
        <taxon>Zizaniinae</taxon>
        <taxon>Zizania</taxon>
    </lineage>
</organism>
<dbReference type="Proteomes" id="UP000729402">
    <property type="component" value="Unassembled WGS sequence"/>
</dbReference>
<comment type="caution">
    <text evidence="12">The sequence shown here is derived from an EMBL/GenBank/DDBJ whole genome shotgun (WGS) entry which is preliminary data.</text>
</comment>
<comment type="subcellular location">
    <subcellularLocation>
        <location evidence="1">Nucleus</location>
    </subcellularLocation>
</comment>
<keyword evidence="6" id="KW-0508">mRNA splicing</keyword>
<keyword evidence="4" id="KW-0677">Repeat</keyword>
<proteinExistence type="inferred from homology"/>
<evidence type="ECO:0000256" key="10">
    <source>
        <dbReference type="SAM" id="MobiDB-lite"/>
    </source>
</evidence>
<feature type="compositionally biased region" description="Basic and acidic residues" evidence="10">
    <location>
        <begin position="208"/>
        <end position="220"/>
    </location>
</feature>
<dbReference type="SMART" id="SM00360">
    <property type="entry name" value="RRM"/>
    <property type="match status" value="3"/>
</dbReference>
<protein>
    <recommendedName>
        <fullName evidence="11">RRM domain-containing protein</fullName>
    </recommendedName>
</protein>
<evidence type="ECO:0000313" key="12">
    <source>
        <dbReference type="EMBL" id="KAG8090072.1"/>
    </source>
</evidence>
<feature type="compositionally biased region" description="Low complexity" evidence="10">
    <location>
        <begin position="258"/>
        <end position="267"/>
    </location>
</feature>
<evidence type="ECO:0000313" key="13">
    <source>
        <dbReference type="Proteomes" id="UP000729402"/>
    </source>
</evidence>
<dbReference type="FunFam" id="3.30.70.330:FF:000111">
    <property type="entry name" value="U2 snRNP auxiliary factor large subunit"/>
    <property type="match status" value="1"/>
</dbReference>
<feature type="compositionally biased region" description="Polar residues" evidence="10">
    <location>
        <begin position="103"/>
        <end position="115"/>
    </location>
</feature>
<feature type="domain" description="RRM" evidence="11">
    <location>
        <begin position="435"/>
        <end position="513"/>
    </location>
</feature>
<comment type="similarity">
    <text evidence="2">Belongs to the splicing factor SR family.</text>
</comment>
<dbReference type="InterPro" id="IPR000504">
    <property type="entry name" value="RRM_dom"/>
</dbReference>
<evidence type="ECO:0000256" key="2">
    <source>
        <dbReference type="ARBA" id="ARBA00010269"/>
    </source>
</evidence>
<sequence>MSGAERCSSGNRGRAAALMSGGALAMTPCLLAAAGGSYAALMAARVEARAGSETGPRTSETRAVTSSKPTRLASETGPRTSATRAILSKLAPARLLLRPSQPNPSDLKSQRNQSELPAGIAPPRPMAENEERYEGNDDPAAEAYEAENPALPPEGGSPPVAKPTGFSDGGCSQKETQPHDGREHRDRSERREHRDCSDDRDRHRHHSHDSVRRRDRDRDSHRRHRSCSLSKGRDHISRSRSRSCSKSKRVSGFDQGSQQQASPVVAPGAAPGQLPVVPPAIPGMLPNMFNLAQTQFNPFVIQPQGMTQQGTQHARRVYVGGLPPTANEHTVALFFNQVMAAIGGNTAGPGDAVLDVYINHNKNFAFVDMRSVEEASNAMALNGIMLEGAPVKVRRPSDYNPFLAAALGPSQPNPNLNLAAVGLIPGSAGGLGDPDLIFVGAIPRYYTEAQVRELLESFGPLRCFNLVKDRETGNSRGYAFCVYEDLKVTDTACAALNGVKVGDRTLIVKRANRGSSQHRPEQESILLQAQQLVETRRLMYQVPTKVVCLIQVVSADELRDDEGYEDIVQDMREEGSKYGNLVKVVIPRLDPSGAPVAGVGRVFLEFADTESSSKAKKGMHGRRFADNQVVAVFYDENKFAQGQYDE</sequence>
<keyword evidence="5 9" id="KW-0694">RNA-binding</keyword>
<comment type="function">
    <text evidence="8">Necessary for the splicing of pre-mRNA.</text>
</comment>